<feature type="compositionally biased region" description="Polar residues" evidence="4">
    <location>
        <begin position="1751"/>
        <end position="1762"/>
    </location>
</feature>
<feature type="compositionally biased region" description="Basic and acidic residues" evidence="4">
    <location>
        <begin position="1393"/>
        <end position="1404"/>
    </location>
</feature>
<dbReference type="PANTHER" id="PTHR45640:SF13">
    <property type="entry name" value="HEAT SHOCK PROTEIN 22-RELATED"/>
    <property type="match status" value="1"/>
</dbReference>
<feature type="domain" description="SHSP" evidence="5">
    <location>
        <begin position="2481"/>
        <end position="2590"/>
    </location>
</feature>
<evidence type="ECO:0000256" key="4">
    <source>
        <dbReference type="SAM" id="MobiDB-lite"/>
    </source>
</evidence>
<feature type="domain" description="SHSP" evidence="5">
    <location>
        <begin position="1854"/>
        <end position="1964"/>
    </location>
</feature>
<feature type="compositionally biased region" description="Polar residues" evidence="4">
    <location>
        <begin position="2020"/>
        <end position="2031"/>
    </location>
</feature>
<feature type="compositionally biased region" description="Low complexity" evidence="4">
    <location>
        <begin position="1981"/>
        <end position="1994"/>
    </location>
</feature>
<feature type="compositionally biased region" description="Polar residues" evidence="4">
    <location>
        <begin position="1070"/>
        <end position="1084"/>
    </location>
</feature>
<dbReference type="InterPro" id="IPR008978">
    <property type="entry name" value="HSP20-like_chaperone"/>
</dbReference>
<feature type="region of interest" description="Disordered" evidence="4">
    <location>
        <begin position="1658"/>
        <end position="1681"/>
    </location>
</feature>
<dbReference type="GO" id="GO:0005737">
    <property type="term" value="C:cytoplasm"/>
    <property type="evidence" value="ECO:0007669"/>
    <property type="project" value="TreeGrafter"/>
</dbReference>
<dbReference type="SUPFAM" id="SSF52540">
    <property type="entry name" value="P-loop containing nucleoside triphosphate hydrolases"/>
    <property type="match status" value="1"/>
</dbReference>
<feature type="compositionally biased region" description="Polar residues" evidence="4">
    <location>
        <begin position="237"/>
        <end position="273"/>
    </location>
</feature>
<accession>A0A8J5MP55</accession>
<feature type="compositionally biased region" description="Polar residues" evidence="4">
    <location>
        <begin position="2038"/>
        <end position="2048"/>
    </location>
</feature>
<proteinExistence type="inferred from homology"/>
<feature type="compositionally biased region" description="Polar residues" evidence="4">
    <location>
        <begin position="817"/>
        <end position="845"/>
    </location>
</feature>
<feature type="region of interest" description="Disordered" evidence="4">
    <location>
        <begin position="1379"/>
        <end position="1404"/>
    </location>
</feature>
<feature type="region of interest" description="Disordered" evidence="4">
    <location>
        <begin position="1030"/>
        <end position="1142"/>
    </location>
</feature>
<feature type="region of interest" description="Disordered" evidence="4">
    <location>
        <begin position="817"/>
        <end position="860"/>
    </location>
</feature>
<sequence>MRYRMALMSGQVVETLQGEELERQQRDFEGYDKGLVRLNPGRWLFPVDYTKFADNLYKFKFRTSDVVVMTWPKAGTTWMQEIIWTMRNNPNLDHPLAKMGVNARAPFLDCDMLMENKKLSSINDSFFLEAFNKQCPGKDPKDGLLLQMSEATPDPRTIKTHLPFSLLTPDLLDTAKVRKMYSDSPVLYGPYWLHMKEAWEKRDHPNMHFVFYEDVKTNNMVELQKLNKFLNTNLTEEQLSEGRSGTERSVSARSSRPRLTSGLTSTPKTSGPPSDTRAEGKLQITGRDSHFGHAHALFEDALRQVLGSWGETEFLTDKLDDTSFRLSNNLSRYRQLRAQNLKEENLAITASSDNTCHKIVVDVHDFMDGEVKVKIVGEKEVLVEGHVEKTKNGSSASSHSFRRQFILPHMTNMEAVTAVLSSDGILTITAPKIVNDIKKECTTIPIQVEGKVNDQVVDSSTTSSSQAASNTSTSSTDGQFVVNQNEECDCKGCCQKYEEEKSITRLKEAQKVPIKINSTLVKSECNSHSSEVQSSSEHSSNLGEISKQESQCKTNNEMKNNSDTEVHTEKSSSTATEIRNVPLSKSSFLPITRRGQFFNDSFFENSRNDFQNAVNEILRKWGETDVLTDRWDDTNFLISNNLSRYRLLRAKNLKEENQAFTVTTDSTCHKIVMDVNEFMDGEVKVKVVGETEVVVEGRMKTNNGEFSLSCQSFRRRFSVPDLTDTKAITSVMSSDGILTITIPIAVSQIKDTTTTIPITIQGDLNTPTDAKITKTTVSEGASGNSASSSISQKFDTKEDKCEAQECQKKKCHQITNDSTGTARAQNDGNVKLSSVSAQSNCTSHSQHSDEKQSTSQSSAMHIPMVTALPITTRGLFFNDSFFQDAWKDFQEAVKEVVSKWGKGCSANDDMTSYRSLRSRDMRDENQAVKSSQDEFNYKFLVDVQDFTTGGDISVKAVNDRELMVEGRVEKEEAGSKYTKKFLRRFVVPRDIHLESVSSVMSADGVLTITAPKKPKSLHIKEVIVPMSVEEGNQETESLNQSSSDSLKTRVETQTREPTPAVSIKAHDSSDSSTVNFFSGSSADTKASLHEESSTQHNSSLASATVGRGREHVIPVHVVEENESQTETSDKNSMKTKEEKSFSIQEKQKVSAVNKILTEENVNEKNVSKADVKPEVAPDLQGTETDHQVSRLETRSNANKNMNINIDKNMSNVNQYNRRQGLKSSSLFENRALPISLKGAFFNDSFFKDARENYVAAVKDVLKRTKRGSFQCDDITTYRNLRQLDLREENQAVRVEEDQQSLKIVVDVYDFIGGDVKVEVVGGKEVVVEGRANKEEGTSVAAQTFLLRFSLPPSVDLEAITSVMSSDGVLTIISPKLQHSSETGARSKQMFMESKSRKDAHSDGGQAWEEKNQEMAQSLDRCRVHSAACPHMTLSSRYTNSIGNNFSTWLRQTVVFLAQILITLGSDRRSKNKTKTPHPRQSRSRRGLFFQDSHFGHAHALFEDALRQVLGSWGETEFLTDKLDDTSFRLSNNLSRYRQLRAQNLKEENLAITASSDNTCHKIVVDVHDFMDGEVKVKIVGEKEVLVEGHVEKTKNGSSASSHSFRRQFILPHMTNMEAVTAVLSSDGILTITAPKIENDTQKECATIPIQVEGKVNGQVVDSSTTSSSQAASNTSTSSTDGQFVVNQNEECDCKGCCQKYEEEKSITRLKEAQKVPIKINSTLVKSECNSHSSDVQSSSEHSSNLGEISKQESQCKTNNEMKNTSDTEVHTEKSSSTATEIRNVPLSKSSFLPITRRGQFFNDSFFENSRNDFQNAVNEILRKWGETDVLTDRWDDTNFLISNNLSRYRLLRAKNLKEENQAFTVSTDSTCHKIVMDVHEFMDGEVKVKVVGETEVVVEGRMKTNNGEFSLSCQSFRRRFSVPDLTDTKAITSVMSSDGILTITIPIAVSQIKDTTTTIPITIQGDLNTPTDAKITKTTVSEGASGNSASSSISQKFDTKEDKCEAQECQKKKCHQITNDSTGTARAQNDGNVKLPSVSAQSNCTSHSQHSDEKQSTSQSSAMHIPMATALPITTRGLFFNDSFFQDAWKDFQEAVKEVVSKWGKGCSANDDMTSYRSLRSRDMRDENQAVKSSQDEFNYKFLVDVQDFTTGGDISVKAVNDRELMVEGRVEKEEAGSKYTKKFLRRFVVPRDIHLESVSSVMSADGVLTITAPKKPKSLHIKEVIVPISVEEGNQETESYNQSSSDTLKTRVETQTREPTPAVSIKAHDSSDSSTVNLSSGSSADTEASLHEEFSTQHNSSLASATVGPRREHVIPVHVVEEDESQTETSDKKEGKSFYIQEKQNVSAVNKILTEQDVTEKNVSKADVKPEVAPDLQGTETDHQVSRLETRSNANKNMNINIDKNMSNVNQYNRRQGLKSSSLFENRALPISLKGAFFNDSFFKDARENYVAAVKDVLKRTKRGSFQCDDITTYRNLRQLDLREENQAVRVEEDQQSLKIVVDVYDFIGGDVKVEVVGGKEVVVEGRANKEEGTSVATQTFLLRFSLPPSVDLEAITSVMSSDGVLTIISPKLQHSSETGARSKQMFMESKSRKDAHSDGGQAWEEKNVFDDTIRDILRRWNETGFLGNTWNDTNFRLSENLSRYRRLRAQHQGEENQAVTVTSDSTGHKIVMDVHDFMDGEVKVKVVGETEVVVEARTKTNNGEFSRSCQSFRRRFSLPDLTEIESITSVISSDGILTVTVPKMETQRKVWSRIPIRITGVLSNKDTHTPGLNTQAVADKCLPAVPLKLQDKEKTCVLEDYQQQELRQDPVFADSRQDFRDAVRDVVSKWGDGSSATDDMTCYRSLRARNMRDDNQAVRSSENEFNYKFVLDVHDFANGGEISAKFLDERELVVEGRVEKVKGDPKSVKQFLRHFFLPGGVQIEAIMAIMSLDGVLTITVPKKISQPHLKEIVVHKNIEKDENPESQNESPNQEVKIGAEKGAREASPTLSIESVDSCDGSLDGRLWSFSSPIIQSPDPEEFSAPQSPPYSLRQNSSVDIIDISVFSFRGEKLHITSSGRKLPGSAEGTAFQLRIYRGVRIDSTDTQHGLNRLLKVSLNCWLMAQYSRKFMALLKSTNMSMISPKEGDYDNSTGALHGAPGGVVLRKGDSDVAPDGQYQSEADGEGVEDLSKVRVEQDEDGPAPRVLLLSSRIGNKTQQAGVTHIGGEIWLCRVFSVVVGVAVVLDVVTVGTWVNGSINQGGDEGQCYCGIRAPCCLHLLHDEVFRQFNSVELNVKLNTEISISALKLLLQINFRTWSSVDFRNGSLDGTHDHDHDSYTTPLLRKEITRKK</sequence>
<protein>
    <submittedName>
        <fullName evidence="6">Sulfotransferase 1C4-like 2</fullName>
    </submittedName>
</protein>
<feature type="compositionally biased region" description="Polar residues" evidence="4">
    <location>
        <begin position="548"/>
        <end position="559"/>
    </location>
</feature>
<dbReference type="SUPFAM" id="SSF49764">
    <property type="entry name" value="HSP20-like chaperones"/>
    <property type="match status" value="10"/>
</dbReference>
<dbReference type="InterPro" id="IPR002068">
    <property type="entry name" value="A-crystallin/Hsp20_dom"/>
</dbReference>
<dbReference type="GO" id="GO:0005634">
    <property type="term" value="C:nucleus"/>
    <property type="evidence" value="ECO:0007669"/>
    <property type="project" value="TreeGrafter"/>
</dbReference>
<feature type="compositionally biased region" description="Basic and acidic residues" evidence="4">
    <location>
        <begin position="560"/>
        <end position="570"/>
    </location>
</feature>
<dbReference type="PANTHER" id="PTHR45640">
    <property type="entry name" value="HEAT SHOCK PROTEIN HSP-12.2-RELATED"/>
    <property type="match status" value="1"/>
</dbReference>
<dbReference type="InterPro" id="IPR027417">
    <property type="entry name" value="P-loop_NTPase"/>
</dbReference>
<feature type="compositionally biased region" description="Low complexity" evidence="4">
    <location>
        <begin position="527"/>
        <end position="541"/>
    </location>
</feature>
<evidence type="ECO:0000256" key="3">
    <source>
        <dbReference type="RuleBase" id="RU003616"/>
    </source>
</evidence>
<feature type="region of interest" description="Disordered" evidence="4">
    <location>
        <begin position="2235"/>
        <end position="2292"/>
    </location>
</feature>
<name>A0A8J5MP55_HOMAM</name>
<dbReference type="PROSITE" id="PS01031">
    <property type="entry name" value="SHSP"/>
    <property type="match status" value="10"/>
</dbReference>
<dbReference type="CDD" id="cd06526">
    <property type="entry name" value="metazoan_ACD"/>
    <property type="match status" value="6"/>
</dbReference>
<keyword evidence="7" id="KW-1185">Reference proteome</keyword>
<feature type="region of interest" description="Disordered" evidence="4">
    <location>
        <begin position="457"/>
        <end position="478"/>
    </location>
</feature>
<feature type="compositionally biased region" description="Basic and acidic residues" evidence="4">
    <location>
        <begin position="1763"/>
        <end position="1773"/>
    </location>
</feature>
<feature type="compositionally biased region" description="Low complexity" evidence="4">
    <location>
        <begin position="1730"/>
        <end position="1743"/>
    </location>
</feature>
<feature type="compositionally biased region" description="Low complexity" evidence="4">
    <location>
        <begin position="778"/>
        <end position="791"/>
    </location>
</feature>
<feature type="region of interest" description="Disordered" evidence="4">
    <location>
        <begin position="527"/>
        <end position="577"/>
    </location>
</feature>
<feature type="region of interest" description="Disordered" evidence="4">
    <location>
        <begin position="2020"/>
        <end position="2062"/>
    </location>
</feature>
<dbReference type="Proteomes" id="UP000747542">
    <property type="component" value="Unassembled WGS sequence"/>
</dbReference>
<dbReference type="Pfam" id="PF00011">
    <property type="entry name" value="HSP20"/>
    <property type="match status" value="10"/>
</dbReference>
<feature type="region of interest" description="Disordered" evidence="4">
    <location>
        <begin position="2960"/>
        <end position="2996"/>
    </location>
</feature>
<feature type="compositionally biased region" description="Basic and acidic residues" evidence="4">
    <location>
        <begin position="1127"/>
        <end position="1142"/>
    </location>
</feature>
<comment type="caution">
    <text evidence="6">The sequence shown here is derived from an EMBL/GenBank/DDBJ whole genome shotgun (WGS) entry which is preliminary data.</text>
</comment>
<feature type="compositionally biased region" description="Low complexity" evidence="4">
    <location>
        <begin position="457"/>
        <end position="476"/>
    </location>
</feature>
<feature type="region of interest" description="Disordered" evidence="4">
    <location>
        <begin position="775"/>
        <end position="794"/>
    </location>
</feature>
<feature type="domain" description="SHSP" evidence="5">
    <location>
        <begin position="2652"/>
        <end position="2761"/>
    </location>
</feature>
<evidence type="ECO:0000313" key="6">
    <source>
        <dbReference type="EMBL" id="KAG7158661.1"/>
    </source>
</evidence>
<dbReference type="Pfam" id="PF00685">
    <property type="entry name" value="Sulfotransfer_1"/>
    <property type="match status" value="2"/>
</dbReference>
<feature type="region of interest" description="Disordered" evidence="4">
    <location>
        <begin position="1729"/>
        <end position="1780"/>
    </location>
</feature>
<dbReference type="EMBL" id="JAHLQT010034478">
    <property type="protein sequence ID" value="KAG7158661.1"/>
    <property type="molecule type" value="Genomic_DNA"/>
</dbReference>
<evidence type="ECO:0000256" key="1">
    <source>
        <dbReference type="ARBA" id="ARBA00023016"/>
    </source>
</evidence>
<dbReference type="Gene3D" id="3.40.50.300">
    <property type="entry name" value="P-loop containing nucleotide triphosphate hydrolases"/>
    <property type="match status" value="2"/>
</dbReference>
<feature type="domain" description="SHSP" evidence="5">
    <location>
        <begin position="2851"/>
        <end position="2959"/>
    </location>
</feature>
<feature type="compositionally biased region" description="Polar residues" evidence="4">
    <location>
        <begin position="2237"/>
        <end position="2248"/>
    </location>
</feature>
<organism evidence="6 7">
    <name type="scientific">Homarus americanus</name>
    <name type="common">American lobster</name>
    <dbReference type="NCBI Taxonomy" id="6706"/>
    <lineage>
        <taxon>Eukaryota</taxon>
        <taxon>Metazoa</taxon>
        <taxon>Ecdysozoa</taxon>
        <taxon>Arthropoda</taxon>
        <taxon>Crustacea</taxon>
        <taxon>Multicrustacea</taxon>
        <taxon>Malacostraca</taxon>
        <taxon>Eumalacostraca</taxon>
        <taxon>Eucarida</taxon>
        <taxon>Decapoda</taxon>
        <taxon>Pleocyemata</taxon>
        <taxon>Astacidea</taxon>
        <taxon>Nephropoidea</taxon>
        <taxon>Nephropidae</taxon>
        <taxon>Homarus</taxon>
    </lineage>
</organism>
<feature type="compositionally biased region" description="Low complexity" evidence="4">
    <location>
        <begin position="1662"/>
        <end position="1679"/>
    </location>
</feature>
<dbReference type="GO" id="GO:0009408">
    <property type="term" value="P:response to heat"/>
    <property type="evidence" value="ECO:0007669"/>
    <property type="project" value="TreeGrafter"/>
</dbReference>
<feature type="domain" description="SHSP" evidence="5">
    <location>
        <begin position="2122"/>
        <end position="2232"/>
    </location>
</feature>
<dbReference type="GO" id="GO:0051082">
    <property type="term" value="F:unfolded protein binding"/>
    <property type="evidence" value="ECO:0007669"/>
    <property type="project" value="TreeGrafter"/>
</dbReference>
<feature type="region of interest" description="Disordered" evidence="4">
    <location>
        <begin position="1978"/>
        <end position="1997"/>
    </location>
</feature>
<gene>
    <name evidence="6" type="primary">SULT1C4-L2</name>
    <name evidence="6" type="ORF">Hamer_G011324</name>
</gene>
<dbReference type="InterPro" id="IPR000863">
    <property type="entry name" value="Sulfotransferase_dom"/>
</dbReference>
<feature type="domain" description="SHSP" evidence="5">
    <location>
        <begin position="651"/>
        <end position="761"/>
    </location>
</feature>
<reference evidence="6" key="1">
    <citation type="journal article" date="2021" name="Sci. Adv.">
        <title>The American lobster genome reveals insights on longevity, neural, and immune adaptations.</title>
        <authorList>
            <person name="Polinski J.M."/>
            <person name="Zimin A.V."/>
            <person name="Clark K.F."/>
            <person name="Kohn A.B."/>
            <person name="Sadowski N."/>
            <person name="Timp W."/>
            <person name="Ptitsyn A."/>
            <person name="Khanna P."/>
            <person name="Romanova D.Y."/>
            <person name="Williams P."/>
            <person name="Greenwood S.J."/>
            <person name="Moroz L.L."/>
            <person name="Walt D.R."/>
            <person name="Bodnar A.G."/>
        </authorList>
    </citation>
    <scope>NUCLEOTIDE SEQUENCE</scope>
    <source>
        <strain evidence="6">GMGI-L3</strain>
    </source>
</reference>
<feature type="domain" description="SHSP" evidence="5">
    <location>
        <begin position="339"/>
        <end position="449"/>
    </location>
</feature>
<dbReference type="GO" id="GO:0008146">
    <property type="term" value="F:sulfotransferase activity"/>
    <property type="evidence" value="ECO:0007669"/>
    <property type="project" value="InterPro"/>
</dbReference>
<feature type="domain" description="SHSP" evidence="5">
    <location>
        <begin position="1542"/>
        <end position="1652"/>
    </location>
</feature>
<evidence type="ECO:0000256" key="2">
    <source>
        <dbReference type="PROSITE-ProRule" id="PRU00285"/>
    </source>
</evidence>
<dbReference type="GO" id="GO:0042026">
    <property type="term" value="P:protein refolding"/>
    <property type="evidence" value="ECO:0007669"/>
    <property type="project" value="TreeGrafter"/>
</dbReference>
<feature type="compositionally biased region" description="Polar residues" evidence="4">
    <location>
        <begin position="1034"/>
        <end position="1045"/>
    </location>
</feature>
<dbReference type="Gene3D" id="2.60.40.790">
    <property type="match status" value="10"/>
</dbReference>
<comment type="similarity">
    <text evidence="2 3">Belongs to the small heat shock protein (HSP20) family.</text>
</comment>
<feature type="domain" description="SHSP" evidence="5">
    <location>
        <begin position="919"/>
        <end position="1027"/>
    </location>
</feature>
<evidence type="ECO:0000313" key="7">
    <source>
        <dbReference type="Proteomes" id="UP000747542"/>
    </source>
</evidence>
<keyword evidence="1" id="KW-0346">Stress response</keyword>
<feature type="region of interest" description="Disordered" evidence="4">
    <location>
        <begin position="237"/>
        <end position="280"/>
    </location>
</feature>
<feature type="compositionally biased region" description="Low complexity" evidence="4">
    <location>
        <begin position="2273"/>
        <end position="2284"/>
    </location>
</feature>
<dbReference type="InterPro" id="IPR001436">
    <property type="entry name" value="Alpha-crystallin/sHSP_animal"/>
</dbReference>
<feature type="domain" description="SHSP" evidence="5">
    <location>
        <begin position="1283"/>
        <end position="1392"/>
    </location>
</feature>
<evidence type="ECO:0000259" key="5">
    <source>
        <dbReference type="PROSITE" id="PS01031"/>
    </source>
</evidence>
<feature type="compositionally biased region" description="Basic and acidic residues" evidence="4">
    <location>
        <begin position="1107"/>
        <end position="1119"/>
    </location>
</feature>